<protein>
    <recommendedName>
        <fullName evidence="4">GAG-pre-integrase domain-containing protein</fullName>
    </recommendedName>
</protein>
<reference evidence="2 3" key="1">
    <citation type="journal article" date="2019" name="Commun. Biol.">
        <title>The bagworm genome reveals a unique fibroin gene that provides high tensile strength.</title>
        <authorList>
            <person name="Kono N."/>
            <person name="Nakamura H."/>
            <person name="Ohtoshi R."/>
            <person name="Tomita M."/>
            <person name="Numata K."/>
            <person name="Arakawa K."/>
        </authorList>
    </citation>
    <scope>NUCLEOTIDE SEQUENCE [LARGE SCALE GENOMIC DNA]</scope>
</reference>
<sequence>MIMNTDGNFKLVAKRRGDLYYVQEISEKADIAEDEDVSEVLMWHCRLGHLNANDLAQASVRSSTPQIRAGNNGNPTHSAWTHHSEVLK</sequence>
<evidence type="ECO:0000313" key="2">
    <source>
        <dbReference type="EMBL" id="GBP16904.1"/>
    </source>
</evidence>
<name>A0A4C1TSM2_EUMVA</name>
<comment type="caution">
    <text evidence="2">The sequence shown here is derived from an EMBL/GenBank/DDBJ whole genome shotgun (WGS) entry which is preliminary data.</text>
</comment>
<evidence type="ECO:0000313" key="3">
    <source>
        <dbReference type="Proteomes" id="UP000299102"/>
    </source>
</evidence>
<feature type="region of interest" description="Disordered" evidence="1">
    <location>
        <begin position="61"/>
        <end position="88"/>
    </location>
</feature>
<organism evidence="2 3">
    <name type="scientific">Eumeta variegata</name>
    <name type="common">Bagworm moth</name>
    <name type="synonym">Eumeta japonica</name>
    <dbReference type="NCBI Taxonomy" id="151549"/>
    <lineage>
        <taxon>Eukaryota</taxon>
        <taxon>Metazoa</taxon>
        <taxon>Ecdysozoa</taxon>
        <taxon>Arthropoda</taxon>
        <taxon>Hexapoda</taxon>
        <taxon>Insecta</taxon>
        <taxon>Pterygota</taxon>
        <taxon>Neoptera</taxon>
        <taxon>Endopterygota</taxon>
        <taxon>Lepidoptera</taxon>
        <taxon>Glossata</taxon>
        <taxon>Ditrysia</taxon>
        <taxon>Tineoidea</taxon>
        <taxon>Psychidae</taxon>
        <taxon>Oiketicinae</taxon>
        <taxon>Eumeta</taxon>
    </lineage>
</organism>
<dbReference type="EMBL" id="BGZK01000083">
    <property type="protein sequence ID" value="GBP16904.1"/>
    <property type="molecule type" value="Genomic_DNA"/>
</dbReference>
<accession>A0A4C1TSM2</accession>
<evidence type="ECO:0000256" key="1">
    <source>
        <dbReference type="SAM" id="MobiDB-lite"/>
    </source>
</evidence>
<gene>
    <name evidence="2" type="ORF">EVAR_101930_1</name>
</gene>
<dbReference type="OrthoDB" id="413361at2759"/>
<proteinExistence type="predicted"/>
<dbReference type="AlphaFoldDB" id="A0A4C1TSM2"/>
<feature type="compositionally biased region" description="Polar residues" evidence="1">
    <location>
        <begin position="61"/>
        <end position="81"/>
    </location>
</feature>
<dbReference type="Proteomes" id="UP000299102">
    <property type="component" value="Unassembled WGS sequence"/>
</dbReference>
<keyword evidence="3" id="KW-1185">Reference proteome</keyword>
<evidence type="ECO:0008006" key="4">
    <source>
        <dbReference type="Google" id="ProtNLM"/>
    </source>
</evidence>